<evidence type="ECO:0000259" key="1">
    <source>
        <dbReference type="PROSITE" id="PS51746"/>
    </source>
</evidence>
<dbReference type="InterPro" id="IPR036457">
    <property type="entry name" value="PPM-type-like_dom_sf"/>
</dbReference>
<dbReference type="GO" id="GO:0004722">
    <property type="term" value="F:protein serine/threonine phosphatase activity"/>
    <property type="evidence" value="ECO:0007669"/>
    <property type="project" value="InterPro"/>
</dbReference>
<organism evidence="2 3">
    <name type="scientific">Treponema rectale</name>
    <dbReference type="NCBI Taxonomy" id="744512"/>
    <lineage>
        <taxon>Bacteria</taxon>
        <taxon>Pseudomonadati</taxon>
        <taxon>Spirochaetota</taxon>
        <taxon>Spirochaetia</taxon>
        <taxon>Spirochaetales</taxon>
        <taxon>Treponemataceae</taxon>
        <taxon>Treponema</taxon>
    </lineage>
</organism>
<dbReference type="Proteomes" id="UP000593591">
    <property type="component" value="Chromosome"/>
</dbReference>
<dbReference type="AlphaFoldDB" id="A0A7M1XJY0"/>
<dbReference type="InterPro" id="IPR001932">
    <property type="entry name" value="PPM-type_phosphatase-like_dom"/>
</dbReference>
<dbReference type="SMART" id="SM00331">
    <property type="entry name" value="PP2C_SIG"/>
    <property type="match status" value="1"/>
</dbReference>
<feature type="domain" description="PPM-type phosphatase" evidence="1">
    <location>
        <begin position="6"/>
        <end position="247"/>
    </location>
</feature>
<protein>
    <submittedName>
        <fullName evidence="2">Stp1/IreP family PP2C-type Ser/Thr phosphatase</fullName>
    </submittedName>
</protein>
<dbReference type="EMBL" id="CP031517">
    <property type="protein sequence ID" value="QOS39295.1"/>
    <property type="molecule type" value="Genomic_DNA"/>
</dbReference>
<dbReference type="SMART" id="SM00332">
    <property type="entry name" value="PP2Cc"/>
    <property type="match status" value="1"/>
</dbReference>
<evidence type="ECO:0000313" key="2">
    <source>
        <dbReference type="EMBL" id="QOS39295.1"/>
    </source>
</evidence>
<proteinExistence type="predicted"/>
<dbReference type="PROSITE" id="PS51746">
    <property type="entry name" value="PPM_2"/>
    <property type="match status" value="1"/>
</dbReference>
<sequence length="247" mass="27376">METNEKIAALSDIGLRRKNNEDAAYAIKNQYGALLIVADGMGGHRKGEVASKIVVDSLSIPFSGEHKIFNTHRAKKFYKKHMKKANNEIYKMSLSGDEYREMGTTAVSCIIGDKETAILSVGDSRCYIIDNDGLLKQVTKDQTYVELLFESGKITKSEITTHPQKNLLINAVGINPDLTNIEEFVLSNDSYRSILLCSDGLYNLVSDEEIHAVMMDKLSTNEKAKLLIKKALDAGGNDNVAVVIWEN</sequence>
<evidence type="ECO:0000313" key="3">
    <source>
        <dbReference type="Proteomes" id="UP000593591"/>
    </source>
</evidence>
<gene>
    <name evidence="2" type="ORF">DYE49_02035</name>
</gene>
<dbReference type="CDD" id="cd00143">
    <property type="entry name" value="PP2Cc"/>
    <property type="match status" value="1"/>
</dbReference>
<dbReference type="PANTHER" id="PTHR13832">
    <property type="entry name" value="PROTEIN PHOSPHATASE 2C"/>
    <property type="match status" value="1"/>
</dbReference>
<dbReference type="Gene3D" id="3.60.40.10">
    <property type="entry name" value="PPM-type phosphatase domain"/>
    <property type="match status" value="1"/>
</dbReference>
<dbReference type="PANTHER" id="PTHR13832:SF827">
    <property type="entry name" value="PROTEIN PHOSPHATASE 1L"/>
    <property type="match status" value="1"/>
</dbReference>
<accession>A0A7M1XJY0</accession>
<dbReference type="SUPFAM" id="SSF81606">
    <property type="entry name" value="PP2C-like"/>
    <property type="match status" value="1"/>
</dbReference>
<dbReference type="NCBIfam" id="NF033484">
    <property type="entry name" value="Stp1_PP2C_phos"/>
    <property type="match status" value="1"/>
</dbReference>
<dbReference type="InterPro" id="IPR015655">
    <property type="entry name" value="PP2C"/>
</dbReference>
<name>A0A7M1XJY0_9SPIR</name>
<reference evidence="2 3" key="1">
    <citation type="submission" date="2018-08" db="EMBL/GenBank/DDBJ databases">
        <title>The first complete genome of Treponema rectale (CHPAT), a commensal spirochete of the bovine rectum.</title>
        <authorList>
            <person name="Staton G.J."/>
            <person name="Clegg S.R."/>
            <person name="Carter S.D."/>
            <person name="Radford A.D."/>
            <person name="Darby A."/>
            <person name="Hall N."/>
            <person name="Birtles R.J."/>
            <person name="Evans N.J."/>
        </authorList>
    </citation>
    <scope>NUCLEOTIDE SEQUENCE [LARGE SCALE GENOMIC DNA]</scope>
    <source>
        <strain evidence="2 3">CHPA</strain>
    </source>
</reference>
<dbReference type="KEGG" id="trc:DYE49_02035"/>
<dbReference type="Pfam" id="PF13672">
    <property type="entry name" value="PP2C_2"/>
    <property type="match status" value="1"/>
</dbReference>